<dbReference type="Proteomes" id="UP000193067">
    <property type="component" value="Unassembled WGS sequence"/>
</dbReference>
<name>A0A1Y2IZ90_TRAC3</name>
<sequence>MIPQQLLYLLFANFAGIRAKLSYGSLQSVVEFDNLNFEHRRYIRRCNVQVAPVYATAKAFANDSFKRDGQKKPPLSSDIPALGYHPIGIAVRFEWLEGNSMDIG</sequence>
<gene>
    <name evidence="1" type="ORF">PYCCODRAFT_1422698</name>
</gene>
<protein>
    <submittedName>
        <fullName evidence="1">Uncharacterized protein</fullName>
    </submittedName>
</protein>
<keyword evidence="2" id="KW-1185">Reference proteome</keyword>
<accession>A0A1Y2IZ90</accession>
<proteinExistence type="predicted"/>
<evidence type="ECO:0000313" key="2">
    <source>
        <dbReference type="Proteomes" id="UP000193067"/>
    </source>
</evidence>
<organism evidence="1 2">
    <name type="scientific">Trametes coccinea (strain BRFM310)</name>
    <name type="common">Pycnoporus coccineus</name>
    <dbReference type="NCBI Taxonomy" id="1353009"/>
    <lineage>
        <taxon>Eukaryota</taxon>
        <taxon>Fungi</taxon>
        <taxon>Dikarya</taxon>
        <taxon>Basidiomycota</taxon>
        <taxon>Agaricomycotina</taxon>
        <taxon>Agaricomycetes</taxon>
        <taxon>Polyporales</taxon>
        <taxon>Polyporaceae</taxon>
        <taxon>Trametes</taxon>
    </lineage>
</organism>
<evidence type="ECO:0000313" key="1">
    <source>
        <dbReference type="EMBL" id="OSD06436.1"/>
    </source>
</evidence>
<dbReference type="EMBL" id="KZ084090">
    <property type="protein sequence ID" value="OSD06436.1"/>
    <property type="molecule type" value="Genomic_DNA"/>
</dbReference>
<reference evidence="1 2" key="1">
    <citation type="journal article" date="2015" name="Biotechnol. Biofuels">
        <title>Enhanced degradation of softwood versus hardwood by the white-rot fungus Pycnoporus coccineus.</title>
        <authorList>
            <person name="Couturier M."/>
            <person name="Navarro D."/>
            <person name="Chevret D."/>
            <person name="Henrissat B."/>
            <person name="Piumi F."/>
            <person name="Ruiz-Duenas F.J."/>
            <person name="Martinez A.T."/>
            <person name="Grigoriev I.V."/>
            <person name="Riley R."/>
            <person name="Lipzen A."/>
            <person name="Berrin J.G."/>
            <person name="Master E.R."/>
            <person name="Rosso M.N."/>
        </authorList>
    </citation>
    <scope>NUCLEOTIDE SEQUENCE [LARGE SCALE GENOMIC DNA]</scope>
    <source>
        <strain evidence="1 2">BRFM310</strain>
    </source>
</reference>
<dbReference type="AlphaFoldDB" id="A0A1Y2IZ90"/>